<evidence type="ECO:0000313" key="4">
    <source>
        <dbReference type="EMBL" id="MCV7070415.1"/>
    </source>
</evidence>
<keyword evidence="2" id="KW-0472">Membrane</keyword>
<keyword evidence="2" id="KW-1133">Transmembrane helix</keyword>
<evidence type="ECO:0000256" key="2">
    <source>
        <dbReference type="SAM" id="Phobius"/>
    </source>
</evidence>
<reference evidence="4" key="1">
    <citation type="submission" date="2020-07" db="EMBL/GenBank/DDBJ databases">
        <authorList>
            <person name="Pettersson B.M.F."/>
            <person name="Behra P.R.K."/>
            <person name="Ramesh M."/>
            <person name="Das S."/>
            <person name="Dasgupta S."/>
            <person name="Kirsebom L.A."/>
        </authorList>
    </citation>
    <scope>NUCLEOTIDE SEQUENCE</scope>
    <source>
        <strain evidence="4">DSM 45406</strain>
    </source>
</reference>
<gene>
    <name evidence="4" type="ORF">H7H73_07990</name>
</gene>
<dbReference type="Pfam" id="PF14896">
    <property type="entry name" value="Arabino_trans_C"/>
    <property type="match status" value="1"/>
</dbReference>
<dbReference type="EMBL" id="JACKRN010000286">
    <property type="protein sequence ID" value="MCV7070415.1"/>
    <property type="molecule type" value="Genomic_DNA"/>
</dbReference>
<feature type="transmembrane region" description="Helical" evidence="2">
    <location>
        <begin position="6"/>
        <end position="24"/>
    </location>
</feature>
<sequence length="372" mass="38841">MPLDSPLLWAAVLAAGTLTALWSVRRRATTVVALTPVVLTLVAFGTMLAVLIGSFAAAPLRRSAGSLAVANLHRIASTRVCGVADDIEVLPDGDVLTATEPSRGSASFAVGAGYAPGAPPPDGPGSRDVWGSWTTGPQATGALVTPWFALPALSSNGVVALSVSGRTTDGNELALEFGRSSETGARTLGTRTPVDRPAVDEEPSHPLWRSIGVDAADVPPSADLVRIRAVDGRTDEQGWLAFTGPRLRSTVPLTAFLAANGPVLISWPQSFLFPCVHNIAAVSGGLAQTPRTVVESPRPWFLDDRDPAIGGTFAGITVFPTLAEIPSRVIGHPEIDWGSIRVTDAIARDAYARTTTRSTQGGFGHRGRPAER</sequence>
<proteinExistence type="predicted"/>
<protein>
    <submittedName>
        <fullName evidence="4">Arabinosyltransferase C-terminal domain-containing protein</fullName>
    </submittedName>
</protein>
<dbReference type="Proteomes" id="UP001140272">
    <property type="component" value="Unassembled WGS sequence"/>
</dbReference>
<evidence type="ECO:0000259" key="3">
    <source>
        <dbReference type="Pfam" id="PF14896"/>
    </source>
</evidence>
<dbReference type="InterPro" id="IPR032731">
    <property type="entry name" value="Arabino_trans_C"/>
</dbReference>
<dbReference type="InterPro" id="IPR042486">
    <property type="entry name" value="Arabino_trans_C_2"/>
</dbReference>
<dbReference type="AlphaFoldDB" id="A0A9X2YBT6"/>
<feature type="transmembrane region" description="Helical" evidence="2">
    <location>
        <begin position="31"/>
        <end position="57"/>
    </location>
</feature>
<evidence type="ECO:0000313" key="5">
    <source>
        <dbReference type="Proteomes" id="UP001140272"/>
    </source>
</evidence>
<evidence type="ECO:0000256" key="1">
    <source>
        <dbReference type="SAM" id="MobiDB-lite"/>
    </source>
</evidence>
<reference evidence="4" key="2">
    <citation type="journal article" date="2022" name="BMC Genomics">
        <title>Comparative genome analysis of mycobacteria focusing on tRNA and non-coding RNA.</title>
        <authorList>
            <person name="Behra P.R.K."/>
            <person name="Pettersson B.M.F."/>
            <person name="Ramesh M."/>
            <person name="Das S."/>
            <person name="Dasgupta S."/>
            <person name="Kirsebom L.A."/>
        </authorList>
    </citation>
    <scope>NUCLEOTIDE SEQUENCE</scope>
    <source>
        <strain evidence="4">DSM 45406</strain>
    </source>
</reference>
<dbReference type="Gene3D" id="2.60.120.940">
    <property type="entry name" value="EmbC, C-terminal domain, subdomain 2"/>
    <property type="match status" value="1"/>
</dbReference>
<comment type="caution">
    <text evidence="4">The sequence shown here is derived from an EMBL/GenBank/DDBJ whole genome shotgun (WGS) entry which is preliminary data.</text>
</comment>
<keyword evidence="2" id="KW-0812">Transmembrane</keyword>
<organism evidence="4 5">
    <name type="scientific">Mycolicibacterium rufum</name>
    <dbReference type="NCBI Taxonomy" id="318424"/>
    <lineage>
        <taxon>Bacteria</taxon>
        <taxon>Bacillati</taxon>
        <taxon>Actinomycetota</taxon>
        <taxon>Actinomycetes</taxon>
        <taxon>Mycobacteriales</taxon>
        <taxon>Mycobacteriaceae</taxon>
        <taxon>Mycolicibacterium</taxon>
    </lineage>
</organism>
<accession>A0A9X2YBT6</accession>
<feature type="compositionally biased region" description="Basic and acidic residues" evidence="1">
    <location>
        <begin position="193"/>
        <end position="204"/>
    </location>
</feature>
<name>A0A9X2YBT6_9MYCO</name>
<feature type="domain" description="Arabinosyltransferase C-terminal" evidence="3">
    <location>
        <begin position="129"/>
        <end position="356"/>
    </location>
</feature>
<feature type="region of interest" description="Disordered" evidence="1">
    <location>
        <begin position="184"/>
        <end position="204"/>
    </location>
</feature>